<accession>X0SFT8</accession>
<gene>
    <name evidence="1" type="ORF">S01H1_08885</name>
</gene>
<proteinExistence type="predicted"/>
<dbReference type="AlphaFoldDB" id="X0SFT8"/>
<reference evidence="1" key="1">
    <citation type="journal article" date="2014" name="Front. Microbiol.">
        <title>High frequency of phylogenetically diverse reductive dehalogenase-homologous genes in deep subseafloor sedimentary metagenomes.</title>
        <authorList>
            <person name="Kawai M."/>
            <person name="Futagami T."/>
            <person name="Toyoda A."/>
            <person name="Takaki Y."/>
            <person name="Nishi S."/>
            <person name="Hori S."/>
            <person name="Arai W."/>
            <person name="Tsubouchi T."/>
            <person name="Morono Y."/>
            <person name="Uchiyama I."/>
            <person name="Ito T."/>
            <person name="Fujiyama A."/>
            <person name="Inagaki F."/>
            <person name="Takami H."/>
        </authorList>
    </citation>
    <scope>NUCLEOTIDE SEQUENCE</scope>
    <source>
        <strain evidence="1">Expedition CK06-06</strain>
    </source>
</reference>
<dbReference type="EMBL" id="BARS01004546">
    <property type="protein sequence ID" value="GAF79874.1"/>
    <property type="molecule type" value="Genomic_DNA"/>
</dbReference>
<protein>
    <submittedName>
        <fullName evidence="1">Uncharacterized protein</fullName>
    </submittedName>
</protein>
<evidence type="ECO:0000313" key="1">
    <source>
        <dbReference type="EMBL" id="GAF79874.1"/>
    </source>
</evidence>
<comment type="caution">
    <text evidence="1">The sequence shown here is derived from an EMBL/GenBank/DDBJ whole genome shotgun (WGS) entry which is preliminary data.</text>
</comment>
<sequence length="85" mass="9054">MLKLARVEVKEPDGSGVLVGHVPTPDPPRLDAVCGAFCDSGSPVYVVEDADGTLWQVSDLDDWYTTGRADRILRHAQACGGDPST</sequence>
<organism evidence="1">
    <name type="scientific">marine sediment metagenome</name>
    <dbReference type="NCBI Taxonomy" id="412755"/>
    <lineage>
        <taxon>unclassified sequences</taxon>
        <taxon>metagenomes</taxon>
        <taxon>ecological metagenomes</taxon>
    </lineage>
</organism>
<name>X0SFT8_9ZZZZ</name>